<organism evidence="2">
    <name type="scientific">Utricularia reniformis</name>
    <dbReference type="NCBI Taxonomy" id="192314"/>
    <lineage>
        <taxon>Eukaryota</taxon>
        <taxon>Viridiplantae</taxon>
        <taxon>Streptophyta</taxon>
        <taxon>Embryophyta</taxon>
        <taxon>Tracheophyta</taxon>
        <taxon>Spermatophyta</taxon>
        <taxon>Magnoliopsida</taxon>
        <taxon>eudicotyledons</taxon>
        <taxon>Gunneridae</taxon>
        <taxon>Pentapetalae</taxon>
        <taxon>asterids</taxon>
        <taxon>lamiids</taxon>
        <taxon>Lamiales</taxon>
        <taxon>Lentibulariaceae</taxon>
        <taxon>Utricularia</taxon>
    </lineage>
</organism>
<protein>
    <submittedName>
        <fullName evidence="2">Uncharacterized protein</fullName>
    </submittedName>
</protein>
<gene>
    <name evidence="2" type="ORF">AEK19_MT2110</name>
</gene>
<keyword evidence="1" id="KW-0812">Transmembrane</keyword>
<evidence type="ECO:0000313" key="2">
    <source>
        <dbReference type="EMBL" id="ART32263.1"/>
    </source>
</evidence>
<evidence type="ECO:0000256" key="1">
    <source>
        <dbReference type="SAM" id="Phobius"/>
    </source>
</evidence>
<dbReference type="EMBL" id="KY774314">
    <property type="protein sequence ID" value="ART32263.1"/>
    <property type="molecule type" value="Genomic_DNA"/>
</dbReference>
<keyword evidence="2" id="KW-0496">Mitochondrion</keyword>
<geneLocation type="mitochondrion" evidence="2"/>
<keyword evidence="1" id="KW-0472">Membrane</keyword>
<proteinExistence type="predicted"/>
<name>A0A1Y0B4E5_9LAMI</name>
<reference evidence="2" key="1">
    <citation type="submission" date="2017-03" db="EMBL/GenBank/DDBJ databases">
        <title>The mitochondrial genome of the carnivorous plant Utricularia reniformis (Lentibulariaceae): structure, comparative analysis and evolutionary landmarks.</title>
        <authorList>
            <person name="Silva S.R."/>
            <person name="Alvarenga D.O."/>
            <person name="Michael T.P."/>
            <person name="Miranda V.F.O."/>
            <person name="Varani A.M."/>
        </authorList>
    </citation>
    <scope>NUCLEOTIDE SEQUENCE</scope>
</reference>
<feature type="transmembrane region" description="Helical" evidence="1">
    <location>
        <begin position="12"/>
        <end position="31"/>
    </location>
</feature>
<dbReference type="AlphaFoldDB" id="A0A1Y0B4E5"/>
<sequence>MEGLFPGFSLGLASLLWGYAYFSRIITRLYLSGIKKRKGSHIQ</sequence>
<keyword evidence="1" id="KW-1133">Transmembrane helix</keyword>
<accession>A0A1Y0B4E5</accession>